<reference evidence="2 3" key="1">
    <citation type="submission" date="2024-02" db="EMBL/GenBank/DDBJ databases">
        <title>Bacteria isolated from the canopy kelp, Nereocystis luetkeana.</title>
        <authorList>
            <person name="Pfister C.A."/>
            <person name="Younker I.T."/>
            <person name="Light S.H."/>
        </authorList>
    </citation>
    <scope>NUCLEOTIDE SEQUENCE [LARGE SCALE GENOMIC DNA]</scope>
    <source>
        <strain evidence="2 3">TI.5.07</strain>
    </source>
</reference>
<protein>
    <submittedName>
        <fullName evidence="2">Glycine betaine/L-proline ABC transporter substrate-binding protein ProX</fullName>
    </submittedName>
</protein>
<evidence type="ECO:0000313" key="2">
    <source>
        <dbReference type="EMBL" id="MEL0618651.1"/>
    </source>
</evidence>
<dbReference type="Gene3D" id="3.40.190.100">
    <property type="entry name" value="Glycine betaine-binding periplasmic protein, domain 2"/>
    <property type="match status" value="1"/>
</dbReference>
<evidence type="ECO:0000259" key="1">
    <source>
        <dbReference type="Pfam" id="PF04069"/>
    </source>
</evidence>
<dbReference type="Pfam" id="PF04069">
    <property type="entry name" value="OpuAC"/>
    <property type="match status" value="1"/>
</dbReference>
<dbReference type="InterPro" id="IPR007210">
    <property type="entry name" value="ABC_Gly_betaine_transp_sub-bd"/>
</dbReference>
<dbReference type="RefSeq" id="WP_341542953.1">
    <property type="nucleotide sequence ID" value="NZ_JBAKAP010000033.1"/>
</dbReference>
<evidence type="ECO:0000313" key="3">
    <source>
        <dbReference type="Proteomes" id="UP001378242"/>
    </source>
</evidence>
<feature type="domain" description="ABC-type glycine betaine transport system substrate-binding" evidence="1">
    <location>
        <begin position="54"/>
        <end position="319"/>
    </location>
</feature>
<dbReference type="Proteomes" id="UP001378242">
    <property type="component" value="Unassembled WGS sequence"/>
</dbReference>
<sequence>MNVCPKYINKKIESTTNNKSITGSILLAFSVVWCNGAQAEDKVLKPIDFGNQNTIFQAEIIRLGLEELGYTIQPSLEASPPLAHLAISQGDADYMAVHWEPLHDDYYSRAGGDDTMLKLGSLVDNALQGFLIDKRTSEQYDIKYLSQMSDPEIAALFDVDGDGKADLTGCNPGWGCEAIIQDYVEDLSLENTVDIRSGVYEALIADTLQNYKSGAPVLYFSWTPMWVNDVMIPGSDVVWLGIEKQDENNDSDIHDLGFAPNTIKIIGNKDSMEEHPAAASFLSLVSIDIKDINAENALIYNGEDTADDIENHAKAWIEKNEKKFNEWISKAKEYK</sequence>
<name>A0ABU9GKM9_COBMA</name>
<comment type="caution">
    <text evidence="2">The sequence shown here is derived from an EMBL/GenBank/DDBJ whole genome shotgun (WGS) entry which is preliminary data.</text>
</comment>
<dbReference type="Gene3D" id="3.40.190.10">
    <property type="entry name" value="Periplasmic binding protein-like II"/>
    <property type="match status" value="1"/>
</dbReference>
<organism evidence="2 3">
    <name type="scientific">Cobetia marina</name>
    <name type="common">Deleya marina</name>
    <dbReference type="NCBI Taxonomy" id="28258"/>
    <lineage>
        <taxon>Bacteria</taxon>
        <taxon>Pseudomonadati</taxon>
        <taxon>Pseudomonadota</taxon>
        <taxon>Gammaproteobacteria</taxon>
        <taxon>Oceanospirillales</taxon>
        <taxon>Halomonadaceae</taxon>
        <taxon>Cobetia</taxon>
    </lineage>
</organism>
<accession>A0ABU9GKM9</accession>
<proteinExistence type="predicted"/>
<keyword evidence="3" id="KW-1185">Reference proteome</keyword>
<gene>
    <name evidence="2" type="primary">proX</name>
    <name evidence="2" type="ORF">V6243_17630</name>
</gene>
<dbReference type="NCBIfam" id="NF008334">
    <property type="entry name" value="PRK11119.1"/>
    <property type="match status" value="1"/>
</dbReference>
<dbReference type="SUPFAM" id="SSF53850">
    <property type="entry name" value="Periplasmic binding protein-like II"/>
    <property type="match status" value="1"/>
</dbReference>
<dbReference type="EMBL" id="JBAKAP010000033">
    <property type="protein sequence ID" value="MEL0618651.1"/>
    <property type="molecule type" value="Genomic_DNA"/>
</dbReference>